<dbReference type="EMBL" id="PDUG01000006">
    <property type="protein sequence ID" value="PIC19153.1"/>
    <property type="molecule type" value="Genomic_DNA"/>
</dbReference>
<gene>
    <name evidence="1" type="primary">Cnig_chr_X.g24799</name>
    <name evidence="1" type="ORF">B9Z55_024799</name>
</gene>
<evidence type="ECO:0000313" key="2">
    <source>
        <dbReference type="Proteomes" id="UP000230233"/>
    </source>
</evidence>
<evidence type="ECO:0000313" key="1">
    <source>
        <dbReference type="EMBL" id="PIC19153.1"/>
    </source>
</evidence>
<accession>A0A2G5SW34</accession>
<organism evidence="1 2">
    <name type="scientific">Caenorhabditis nigoni</name>
    <dbReference type="NCBI Taxonomy" id="1611254"/>
    <lineage>
        <taxon>Eukaryota</taxon>
        <taxon>Metazoa</taxon>
        <taxon>Ecdysozoa</taxon>
        <taxon>Nematoda</taxon>
        <taxon>Chromadorea</taxon>
        <taxon>Rhabditida</taxon>
        <taxon>Rhabditina</taxon>
        <taxon>Rhabditomorpha</taxon>
        <taxon>Rhabditoidea</taxon>
        <taxon>Rhabditidae</taxon>
        <taxon>Peloderinae</taxon>
        <taxon>Caenorhabditis</taxon>
    </lineage>
</organism>
<name>A0A2G5SW34_9PELO</name>
<dbReference type="Proteomes" id="UP000230233">
    <property type="component" value="Chromosome X"/>
</dbReference>
<protein>
    <submittedName>
        <fullName evidence="1">Uncharacterized protein</fullName>
    </submittedName>
</protein>
<sequence length="174" mass="20270">MTSSSLSSRDTLYDVKDPLSVEHYTRSLKTLFSEAAPEATAEQKRRLDMLVEKVLNVGIDSKAQIQERTKEKVGKVVKETEEIKGKFMKIKKFILDDKSDQPIKEQLEMEKKMRQHLLDEIKMLGTATEKVSAKAKWETEEFQRKIFEMKQKESQREIAHYVKCADLNLKFALK</sequence>
<dbReference type="AlphaFoldDB" id="A0A2G5SW34"/>
<reference evidence="2" key="1">
    <citation type="submission" date="2017-10" db="EMBL/GenBank/DDBJ databases">
        <title>Rapid genome shrinkage in a self-fertile nematode reveals novel sperm competition proteins.</title>
        <authorList>
            <person name="Yin D."/>
            <person name="Schwarz E.M."/>
            <person name="Thomas C.G."/>
            <person name="Felde R.L."/>
            <person name="Korf I.F."/>
            <person name="Cutter A.D."/>
            <person name="Schartner C.M."/>
            <person name="Ralston E.J."/>
            <person name="Meyer B.J."/>
            <person name="Haag E.S."/>
        </authorList>
    </citation>
    <scope>NUCLEOTIDE SEQUENCE [LARGE SCALE GENOMIC DNA]</scope>
    <source>
        <strain evidence="2">JU1422</strain>
    </source>
</reference>
<comment type="caution">
    <text evidence="1">The sequence shown here is derived from an EMBL/GenBank/DDBJ whole genome shotgun (WGS) entry which is preliminary data.</text>
</comment>
<proteinExistence type="predicted"/>
<keyword evidence="2" id="KW-1185">Reference proteome</keyword>
<dbReference type="OrthoDB" id="10387879at2759"/>